<evidence type="ECO:0000313" key="12">
    <source>
        <dbReference type="EMBL" id="KAI7799609.1"/>
    </source>
</evidence>
<dbReference type="InterPro" id="IPR051586">
    <property type="entry name" value="PKC-binding_NELL"/>
</dbReference>
<feature type="disulfide bond" evidence="9">
    <location>
        <begin position="190"/>
        <end position="207"/>
    </location>
</feature>
<feature type="domain" description="EGF-like" evidence="11">
    <location>
        <begin position="133"/>
        <end position="179"/>
    </location>
</feature>
<dbReference type="InterPro" id="IPR024731">
    <property type="entry name" value="NELL2-like_EGF"/>
</dbReference>
<dbReference type="CDD" id="cd00054">
    <property type="entry name" value="EGF_CA"/>
    <property type="match status" value="4"/>
</dbReference>
<comment type="caution">
    <text evidence="12">The sequence shown here is derived from an EMBL/GenBank/DDBJ whole genome shotgun (WGS) entry which is preliminary data.</text>
</comment>
<keyword evidence="8" id="KW-0325">Glycoprotein</keyword>
<dbReference type="PROSITE" id="PS00010">
    <property type="entry name" value="ASX_HYDROXYL"/>
    <property type="match status" value="5"/>
</dbReference>
<proteinExistence type="predicted"/>
<feature type="domain" description="EGF-like" evidence="11">
    <location>
        <begin position="222"/>
        <end position="262"/>
    </location>
</feature>
<dbReference type="GO" id="GO:0005509">
    <property type="term" value="F:calcium ion binding"/>
    <property type="evidence" value="ECO:0007669"/>
    <property type="project" value="InterPro"/>
</dbReference>
<keyword evidence="4 10" id="KW-0732">Signal</keyword>
<dbReference type="InterPro" id="IPR000152">
    <property type="entry name" value="EGF-type_Asp/Asn_hydroxyl_site"/>
</dbReference>
<dbReference type="Pfam" id="PF07645">
    <property type="entry name" value="EGF_CA"/>
    <property type="match status" value="2"/>
</dbReference>
<dbReference type="Pfam" id="PF12662">
    <property type="entry name" value="cEGF"/>
    <property type="match status" value="1"/>
</dbReference>
<evidence type="ECO:0000256" key="2">
    <source>
        <dbReference type="ARBA" id="ARBA00022525"/>
    </source>
</evidence>
<comment type="subcellular location">
    <subcellularLocation>
        <location evidence="1">Secreted</location>
    </subcellularLocation>
</comment>
<dbReference type="Proteomes" id="UP001059041">
    <property type="component" value="Linkage Group LG15"/>
</dbReference>
<dbReference type="Pfam" id="PF12661">
    <property type="entry name" value="hEGF"/>
    <property type="match status" value="1"/>
</dbReference>
<evidence type="ECO:0000259" key="11">
    <source>
        <dbReference type="PROSITE" id="PS50026"/>
    </source>
</evidence>
<evidence type="ECO:0000256" key="4">
    <source>
        <dbReference type="ARBA" id="ARBA00022729"/>
    </source>
</evidence>
<feature type="chain" id="PRO_5040883103" evidence="10">
    <location>
        <begin position="22"/>
        <end position="353"/>
    </location>
</feature>
<dbReference type="GO" id="GO:0005615">
    <property type="term" value="C:extracellular space"/>
    <property type="evidence" value="ECO:0007669"/>
    <property type="project" value="TreeGrafter"/>
</dbReference>
<dbReference type="EMBL" id="JAFHDT010000015">
    <property type="protein sequence ID" value="KAI7799609.1"/>
    <property type="molecule type" value="Genomic_DNA"/>
</dbReference>
<keyword evidence="3 9" id="KW-0245">EGF-like domain</keyword>
<dbReference type="SMART" id="SM00179">
    <property type="entry name" value="EGF_CA"/>
    <property type="match status" value="6"/>
</dbReference>
<evidence type="ECO:0000256" key="10">
    <source>
        <dbReference type="SAM" id="SignalP"/>
    </source>
</evidence>
<dbReference type="InterPro" id="IPR001881">
    <property type="entry name" value="EGF-like_Ca-bd_dom"/>
</dbReference>
<name>A0A9W7WHK3_TRIRA</name>
<dbReference type="AlphaFoldDB" id="A0A9W7WHK3"/>
<dbReference type="InterPro" id="IPR013032">
    <property type="entry name" value="EGF-like_CS"/>
</dbReference>
<dbReference type="SUPFAM" id="SSF57184">
    <property type="entry name" value="Growth factor receptor domain"/>
    <property type="match status" value="2"/>
</dbReference>
<dbReference type="GO" id="GO:0048731">
    <property type="term" value="P:system development"/>
    <property type="evidence" value="ECO:0007669"/>
    <property type="project" value="UniProtKB-ARBA"/>
</dbReference>
<dbReference type="SMART" id="SM00181">
    <property type="entry name" value="EGF"/>
    <property type="match status" value="6"/>
</dbReference>
<evidence type="ECO:0000256" key="1">
    <source>
        <dbReference type="ARBA" id="ARBA00004613"/>
    </source>
</evidence>
<dbReference type="Pfam" id="PF14670">
    <property type="entry name" value="FXa_inhibition"/>
    <property type="match status" value="1"/>
</dbReference>
<keyword evidence="5" id="KW-0677">Repeat</keyword>
<evidence type="ECO:0000256" key="3">
    <source>
        <dbReference type="ARBA" id="ARBA00022536"/>
    </source>
</evidence>
<dbReference type="InterPro" id="IPR049883">
    <property type="entry name" value="NOTCH1_EGF-like"/>
</dbReference>
<feature type="domain" description="EGF-like" evidence="11">
    <location>
        <begin position="180"/>
        <end position="221"/>
    </location>
</feature>
<feature type="signal peptide" evidence="10">
    <location>
        <begin position="1"/>
        <end position="21"/>
    </location>
</feature>
<dbReference type="GO" id="GO:0008201">
    <property type="term" value="F:heparin binding"/>
    <property type="evidence" value="ECO:0007669"/>
    <property type="project" value="TreeGrafter"/>
</dbReference>
<comment type="caution">
    <text evidence="9">Lacks conserved residue(s) required for the propagation of feature annotation.</text>
</comment>
<feature type="domain" description="EGF-like" evidence="11">
    <location>
        <begin position="93"/>
        <end position="132"/>
    </location>
</feature>
<evidence type="ECO:0000256" key="5">
    <source>
        <dbReference type="ARBA" id="ARBA00022737"/>
    </source>
</evidence>
<keyword evidence="2" id="KW-0964">Secreted</keyword>
<evidence type="ECO:0000256" key="7">
    <source>
        <dbReference type="ARBA" id="ARBA00023157"/>
    </source>
</evidence>
<dbReference type="PROSITE" id="PS01187">
    <property type="entry name" value="EGF_CA"/>
    <property type="match status" value="2"/>
</dbReference>
<dbReference type="InterPro" id="IPR000742">
    <property type="entry name" value="EGF"/>
</dbReference>
<evidence type="ECO:0000256" key="6">
    <source>
        <dbReference type="ARBA" id="ARBA00022837"/>
    </source>
</evidence>
<dbReference type="FunFam" id="2.10.25.10:FF:000038">
    <property type="entry name" value="Fibrillin 2"/>
    <property type="match status" value="3"/>
</dbReference>
<dbReference type="PANTHER" id="PTHR24042">
    <property type="entry name" value="NEL HOMOLOG"/>
    <property type="match status" value="1"/>
</dbReference>
<organism evidence="12 13">
    <name type="scientific">Triplophysa rosa</name>
    <name type="common">Cave loach</name>
    <dbReference type="NCBI Taxonomy" id="992332"/>
    <lineage>
        <taxon>Eukaryota</taxon>
        <taxon>Metazoa</taxon>
        <taxon>Chordata</taxon>
        <taxon>Craniata</taxon>
        <taxon>Vertebrata</taxon>
        <taxon>Euteleostomi</taxon>
        <taxon>Actinopterygii</taxon>
        <taxon>Neopterygii</taxon>
        <taxon>Teleostei</taxon>
        <taxon>Ostariophysi</taxon>
        <taxon>Cypriniformes</taxon>
        <taxon>Nemacheilidae</taxon>
        <taxon>Triplophysa</taxon>
    </lineage>
</organism>
<dbReference type="SUPFAM" id="SSF57196">
    <property type="entry name" value="EGF/Laminin"/>
    <property type="match status" value="1"/>
</dbReference>
<dbReference type="PROSITE" id="PS01186">
    <property type="entry name" value="EGF_2"/>
    <property type="match status" value="6"/>
</dbReference>
<keyword evidence="13" id="KW-1185">Reference proteome</keyword>
<evidence type="ECO:0000256" key="9">
    <source>
        <dbReference type="PROSITE-ProRule" id="PRU00076"/>
    </source>
</evidence>
<dbReference type="PANTHER" id="PTHR24042:SF5">
    <property type="entry name" value="EGF-LIKE CALCIUM-BINDING DOMAIN-CONTAINING PROTEIN"/>
    <property type="match status" value="1"/>
</dbReference>
<gene>
    <name evidence="12" type="ORF">IRJ41_007213</name>
</gene>
<keyword evidence="6" id="KW-0106">Calcium</keyword>
<protein>
    <submittedName>
        <fullName evidence="12">Fibrillin-2</fullName>
    </submittedName>
</protein>
<reference evidence="12" key="1">
    <citation type="submission" date="2021-02" db="EMBL/GenBank/DDBJ databases">
        <title>Comparative genomics reveals that relaxation of natural selection precedes convergent phenotypic evolution of cavefish.</title>
        <authorList>
            <person name="Peng Z."/>
        </authorList>
    </citation>
    <scope>NUCLEOTIDE SEQUENCE</scope>
    <source>
        <tissue evidence="12">Muscle</tissue>
    </source>
</reference>
<feature type="domain" description="EGF-like" evidence="11">
    <location>
        <begin position="263"/>
        <end position="303"/>
    </location>
</feature>
<evidence type="ECO:0000313" key="13">
    <source>
        <dbReference type="Proteomes" id="UP001059041"/>
    </source>
</evidence>
<keyword evidence="7 9" id="KW-1015">Disulfide bond</keyword>
<dbReference type="InterPro" id="IPR026823">
    <property type="entry name" value="cEGF"/>
</dbReference>
<dbReference type="GO" id="GO:0030855">
    <property type="term" value="P:epithelial cell differentiation"/>
    <property type="evidence" value="ECO:0007669"/>
    <property type="project" value="UniProtKB-ARBA"/>
</dbReference>
<dbReference type="InterPro" id="IPR018097">
    <property type="entry name" value="EGF_Ca-bd_CS"/>
</dbReference>
<dbReference type="PROSITE" id="PS50026">
    <property type="entry name" value="EGF_3"/>
    <property type="match status" value="6"/>
</dbReference>
<dbReference type="FunFam" id="2.10.25.10:FF:000005">
    <property type="entry name" value="Fibrillin 2"/>
    <property type="match status" value="1"/>
</dbReference>
<feature type="domain" description="EGF-like" evidence="11">
    <location>
        <begin position="304"/>
        <end position="344"/>
    </location>
</feature>
<dbReference type="Pfam" id="PF12947">
    <property type="entry name" value="EGF_3"/>
    <property type="match status" value="1"/>
</dbReference>
<evidence type="ECO:0000256" key="8">
    <source>
        <dbReference type="ARBA" id="ARBA00023180"/>
    </source>
</evidence>
<dbReference type="Gene3D" id="2.10.25.10">
    <property type="entry name" value="Laminin"/>
    <property type="match status" value="6"/>
</dbReference>
<dbReference type="InterPro" id="IPR009030">
    <property type="entry name" value="Growth_fac_rcpt_cys_sf"/>
</dbReference>
<accession>A0A9W7WHK3</accession>
<sequence length="353" mass="38141">MSVTQALLLFVMLFATDVLNTEPEQHEALKHTDTHNMMDQNEITTISNFSQTSQKSPSPGLVAGCHGNQVQSDGQNCSCAAGHSQDETDECKDIDECQQGDPCGYHADCTNTPGSFLCSCLRGYLMGLKGCQDIDECVLAAVTGLRACGRRAECTNTPGSFICSCPLGYVLALDGHNCVDVDECNFEENCRRELGNVCVNTEGSYKCSCQHGFREVEATCADVDECVEQQNVCVGGGECENTLGSYRCVCKRGYRGNGTHCSDINECLSGDHGCDVNARCGNIIGSYFCQCHQGYSGDGHACYDVDECAQDNGLCEHNCTNEPGTHSCHCSTGYTLTRDLHNCTGKQACQIHY</sequence>